<name>A0ABR3MQL1_9TELE</name>
<accession>A0ABR3MQL1</accession>
<comment type="caution">
    <text evidence="1">The sequence shown here is derived from an EMBL/GenBank/DDBJ whole genome shotgun (WGS) entry which is preliminary data.</text>
</comment>
<proteinExistence type="predicted"/>
<evidence type="ECO:0000313" key="2">
    <source>
        <dbReference type="Proteomes" id="UP001558613"/>
    </source>
</evidence>
<dbReference type="EMBL" id="JAYMGO010000010">
    <property type="protein sequence ID" value="KAL1266928.1"/>
    <property type="molecule type" value="Genomic_DNA"/>
</dbReference>
<protein>
    <submittedName>
        <fullName evidence="1">Uncharacterized protein</fullName>
    </submittedName>
</protein>
<reference evidence="1 2" key="1">
    <citation type="submission" date="2023-09" db="EMBL/GenBank/DDBJ databases">
        <authorList>
            <person name="Wang M."/>
        </authorList>
    </citation>
    <scope>NUCLEOTIDE SEQUENCE [LARGE SCALE GENOMIC DNA]</scope>
    <source>
        <strain evidence="1">GT-2023</strain>
        <tissue evidence="1">Liver</tissue>
    </source>
</reference>
<organism evidence="1 2">
    <name type="scientific">Cirrhinus molitorella</name>
    <name type="common">mud carp</name>
    <dbReference type="NCBI Taxonomy" id="172907"/>
    <lineage>
        <taxon>Eukaryota</taxon>
        <taxon>Metazoa</taxon>
        <taxon>Chordata</taxon>
        <taxon>Craniata</taxon>
        <taxon>Vertebrata</taxon>
        <taxon>Euteleostomi</taxon>
        <taxon>Actinopterygii</taxon>
        <taxon>Neopterygii</taxon>
        <taxon>Teleostei</taxon>
        <taxon>Ostariophysi</taxon>
        <taxon>Cypriniformes</taxon>
        <taxon>Cyprinidae</taxon>
        <taxon>Labeoninae</taxon>
        <taxon>Labeonini</taxon>
        <taxon>Cirrhinus</taxon>
    </lineage>
</organism>
<sequence>MASLTPPTSQASARCFLQVDERLVRAFEDSPSLEDCDLNGILLCFHPPPCPPPSPGQDVIVELDFHCPAAELATFPECNREAP</sequence>
<dbReference type="Proteomes" id="UP001558613">
    <property type="component" value="Unassembled WGS sequence"/>
</dbReference>
<keyword evidence="2" id="KW-1185">Reference proteome</keyword>
<gene>
    <name evidence="1" type="ORF">QQF64_002603</name>
</gene>
<evidence type="ECO:0000313" key="1">
    <source>
        <dbReference type="EMBL" id="KAL1266928.1"/>
    </source>
</evidence>